<keyword evidence="9" id="KW-0804">Transcription</keyword>
<protein>
    <submittedName>
        <fullName evidence="14">Zinc finger protein 764-like</fullName>
    </submittedName>
</protein>
<evidence type="ECO:0000256" key="7">
    <source>
        <dbReference type="ARBA" id="ARBA00023015"/>
    </source>
</evidence>
<accession>A0A9J7HQ37</accession>
<dbReference type="OMA" id="GACEETP"/>
<feature type="domain" description="C2H2-type" evidence="12">
    <location>
        <begin position="346"/>
        <end position="373"/>
    </location>
</feature>
<keyword evidence="13" id="KW-1185">Reference proteome</keyword>
<evidence type="ECO:0000256" key="1">
    <source>
        <dbReference type="ARBA" id="ARBA00004123"/>
    </source>
</evidence>
<dbReference type="KEGG" id="bfo:118406406"/>
<gene>
    <name evidence="14" type="primary">LOC118406406</name>
</gene>
<evidence type="ECO:0000259" key="12">
    <source>
        <dbReference type="PROSITE" id="PS50157"/>
    </source>
</evidence>
<dbReference type="GO" id="GO:0003690">
    <property type="term" value="F:double-stranded DNA binding"/>
    <property type="evidence" value="ECO:0007669"/>
    <property type="project" value="UniProtKB-ARBA"/>
</dbReference>
<dbReference type="OrthoDB" id="6077919at2759"/>
<dbReference type="InterPro" id="IPR036236">
    <property type="entry name" value="Znf_C2H2_sf"/>
</dbReference>
<dbReference type="FunFam" id="3.30.160.60:FF:000417">
    <property type="entry name" value="Zinc finger protein"/>
    <property type="match status" value="1"/>
</dbReference>
<evidence type="ECO:0000256" key="10">
    <source>
        <dbReference type="ARBA" id="ARBA00023242"/>
    </source>
</evidence>
<evidence type="ECO:0000256" key="2">
    <source>
        <dbReference type="ARBA" id="ARBA00006991"/>
    </source>
</evidence>
<comment type="similarity">
    <text evidence="2">Belongs to the krueppel C2H2-type zinc-finger protein family.</text>
</comment>
<sequence length="398" mass="46262">MTRQQEFICGLSHEVTIAVLPRLNMEELMFELNRRIQNLDKENSIKDRLVSILRDVMLEEYRQWEKLEVSPEDKRTIPEHEQETEAMDNNVPTPYTCSSTSETPTSIRQVLREDTYNSMSTSCRDKSAEDGGACEETPLSSCQPTPDHTDVGKWECRMSEDDQARHISQPSIPDHPERNTYDRSRLEQLEEVKIEETPLPPCQVIPDKDYDNMASFLPSNSSQIDSRSYLCDVCGFKTLYPDNLSKHMQRHTGQRPFMCDECGYRAYSNFRLVEHMRTHSGEKPFQCGICDYKAAFKAGIAAHMKRHMDLNNADAEPFTCGLCDYRTYRKQDMKRHMKHHTGVKTHKCEECDYSTAYKQALVRHRRQHTGEKPYVCQVCGFQTNDSSSLARHVRRKHQ</sequence>
<feature type="domain" description="C2H2-type" evidence="12">
    <location>
        <begin position="318"/>
        <end position="345"/>
    </location>
</feature>
<evidence type="ECO:0000256" key="5">
    <source>
        <dbReference type="ARBA" id="ARBA00022771"/>
    </source>
</evidence>
<dbReference type="InterPro" id="IPR013087">
    <property type="entry name" value="Znf_C2H2_type"/>
</dbReference>
<dbReference type="Proteomes" id="UP000001554">
    <property type="component" value="Chromosome 19"/>
</dbReference>
<evidence type="ECO:0000256" key="3">
    <source>
        <dbReference type="ARBA" id="ARBA00022723"/>
    </source>
</evidence>
<dbReference type="PANTHER" id="PTHR24392:SF31">
    <property type="entry name" value="C2H2-TYPE DOMAIN-CONTAINING PROTEIN"/>
    <property type="match status" value="1"/>
</dbReference>
<reference evidence="13" key="1">
    <citation type="journal article" date="2020" name="Nat. Ecol. Evol.">
        <title>Deeply conserved synteny resolves early events in vertebrate evolution.</title>
        <authorList>
            <person name="Simakov O."/>
            <person name="Marletaz F."/>
            <person name="Yue J.X."/>
            <person name="O'Connell B."/>
            <person name="Jenkins J."/>
            <person name="Brandt A."/>
            <person name="Calef R."/>
            <person name="Tung C.H."/>
            <person name="Huang T.K."/>
            <person name="Schmutz J."/>
            <person name="Satoh N."/>
            <person name="Yu J.K."/>
            <person name="Putnam N.H."/>
            <person name="Green R.E."/>
            <person name="Rokhsar D.S."/>
        </authorList>
    </citation>
    <scope>NUCLEOTIDE SEQUENCE [LARGE SCALE GENOMIC DNA]</scope>
    <source>
        <strain evidence="13">S238N-H82</strain>
    </source>
</reference>
<dbReference type="GO" id="GO:0005634">
    <property type="term" value="C:nucleus"/>
    <property type="evidence" value="ECO:0007669"/>
    <property type="project" value="UniProtKB-SubCell"/>
</dbReference>
<dbReference type="Gene3D" id="3.30.160.60">
    <property type="entry name" value="Classic Zinc Finger"/>
    <property type="match status" value="6"/>
</dbReference>
<dbReference type="FunFam" id="3.30.160.60:FF:001370">
    <property type="entry name" value="Zinc finger protein"/>
    <property type="match status" value="1"/>
</dbReference>
<dbReference type="GO" id="GO:0000981">
    <property type="term" value="F:DNA-binding transcription factor activity, RNA polymerase II-specific"/>
    <property type="evidence" value="ECO:0000318"/>
    <property type="project" value="GO_Central"/>
</dbReference>
<feature type="domain" description="C2H2-type" evidence="12">
    <location>
        <begin position="374"/>
        <end position="398"/>
    </location>
</feature>
<evidence type="ECO:0000313" key="13">
    <source>
        <dbReference type="Proteomes" id="UP000001554"/>
    </source>
</evidence>
<evidence type="ECO:0000256" key="9">
    <source>
        <dbReference type="ARBA" id="ARBA00023163"/>
    </source>
</evidence>
<name>A0A9J7HQ37_BRAFL</name>
<feature type="domain" description="C2H2-type" evidence="12">
    <location>
        <begin position="229"/>
        <end position="256"/>
    </location>
</feature>
<dbReference type="PROSITE" id="PS50157">
    <property type="entry name" value="ZINC_FINGER_C2H2_2"/>
    <property type="match status" value="5"/>
</dbReference>
<keyword evidence="4" id="KW-0677">Repeat</keyword>
<keyword evidence="6" id="KW-0862">Zinc</keyword>
<dbReference type="Pfam" id="PF00096">
    <property type="entry name" value="zf-C2H2"/>
    <property type="match status" value="1"/>
</dbReference>
<proteinExistence type="inferred from homology"/>
<keyword evidence="7" id="KW-0805">Transcription regulation</keyword>
<dbReference type="FunFam" id="3.30.160.60:FF:001949">
    <property type="entry name" value="zinc finger protein 62 homolog isoform X2"/>
    <property type="match status" value="1"/>
</dbReference>
<evidence type="ECO:0000256" key="8">
    <source>
        <dbReference type="ARBA" id="ARBA00023125"/>
    </source>
</evidence>
<reference evidence="14" key="2">
    <citation type="submission" date="2025-08" db="UniProtKB">
        <authorList>
            <consortium name="RefSeq"/>
        </authorList>
    </citation>
    <scope>IDENTIFICATION</scope>
    <source>
        <strain evidence="14">S238N-H82</strain>
        <tissue evidence="14">Testes</tissue>
    </source>
</reference>
<dbReference type="PANTHER" id="PTHR24392">
    <property type="entry name" value="ZINC FINGER PROTEIN"/>
    <property type="match status" value="1"/>
</dbReference>
<comment type="subcellular location">
    <subcellularLocation>
        <location evidence="1">Nucleus</location>
    </subcellularLocation>
</comment>
<keyword evidence="10" id="KW-0539">Nucleus</keyword>
<dbReference type="GeneID" id="118406406"/>
<evidence type="ECO:0000256" key="4">
    <source>
        <dbReference type="ARBA" id="ARBA00022737"/>
    </source>
</evidence>
<dbReference type="GO" id="GO:0008270">
    <property type="term" value="F:zinc ion binding"/>
    <property type="evidence" value="ECO:0007669"/>
    <property type="project" value="UniProtKB-KW"/>
</dbReference>
<dbReference type="GO" id="GO:0006357">
    <property type="term" value="P:regulation of transcription by RNA polymerase II"/>
    <property type="evidence" value="ECO:0000318"/>
    <property type="project" value="GO_Central"/>
</dbReference>
<dbReference type="RefSeq" id="XP_035662340.1">
    <property type="nucleotide sequence ID" value="XM_035806447.1"/>
</dbReference>
<evidence type="ECO:0000256" key="6">
    <source>
        <dbReference type="ARBA" id="ARBA00022833"/>
    </source>
</evidence>
<keyword evidence="5 11" id="KW-0863">Zinc-finger</keyword>
<dbReference type="FunFam" id="3.30.160.60:FF:000910">
    <property type="entry name" value="Uncharacterized protein"/>
    <property type="match status" value="1"/>
</dbReference>
<dbReference type="SUPFAM" id="SSF57667">
    <property type="entry name" value="beta-beta-alpha zinc fingers"/>
    <property type="match status" value="4"/>
</dbReference>
<organism evidence="13 14">
    <name type="scientific">Branchiostoma floridae</name>
    <name type="common">Florida lancelet</name>
    <name type="synonym">Amphioxus</name>
    <dbReference type="NCBI Taxonomy" id="7739"/>
    <lineage>
        <taxon>Eukaryota</taxon>
        <taxon>Metazoa</taxon>
        <taxon>Chordata</taxon>
        <taxon>Cephalochordata</taxon>
        <taxon>Leptocardii</taxon>
        <taxon>Amphioxiformes</taxon>
        <taxon>Branchiostomatidae</taxon>
        <taxon>Branchiostoma</taxon>
    </lineage>
</organism>
<evidence type="ECO:0000313" key="14">
    <source>
        <dbReference type="RefSeq" id="XP_035662340.1"/>
    </source>
</evidence>
<keyword evidence="8" id="KW-0238">DNA-binding</keyword>
<evidence type="ECO:0000256" key="11">
    <source>
        <dbReference type="PROSITE-ProRule" id="PRU00042"/>
    </source>
</evidence>
<keyword evidence="3" id="KW-0479">Metal-binding</keyword>
<dbReference type="SMART" id="SM00355">
    <property type="entry name" value="ZnF_C2H2"/>
    <property type="match status" value="6"/>
</dbReference>
<feature type="domain" description="C2H2-type" evidence="12">
    <location>
        <begin position="257"/>
        <end position="284"/>
    </location>
</feature>
<dbReference type="AlphaFoldDB" id="A0A9J7HQ37"/>